<accession>A0A1L9STW4</accession>
<proteinExistence type="predicted"/>
<dbReference type="RefSeq" id="XP_022585071.1">
    <property type="nucleotide sequence ID" value="XM_022727743.1"/>
</dbReference>
<dbReference type="AlphaFoldDB" id="A0A1L9STW4"/>
<gene>
    <name evidence="2" type="ORF">ASPZODRAFT_21120</name>
</gene>
<dbReference type="VEuPathDB" id="FungiDB:ASPZODRAFT_21120"/>
<sequence length="62" mass="6894">MGCYYQLLAVVSGKDYYCGGHLQLALSRVDLAVSVWSLLPLRPLFIFPPLSPLLAAFFPFFA</sequence>
<dbReference type="Proteomes" id="UP000184188">
    <property type="component" value="Unassembled WGS sequence"/>
</dbReference>
<protein>
    <submittedName>
        <fullName evidence="2">Uncharacterized protein</fullName>
    </submittedName>
</protein>
<evidence type="ECO:0000313" key="2">
    <source>
        <dbReference type="EMBL" id="OJJ50561.1"/>
    </source>
</evidence>
<dbReference type="GeneID" id="34614207"/>
<organism evidence="2 3">
    <name type="scientific">Penicilliopsis zonata CBS 506.65</name>
    <dbReference type="NCBI Taxonomy" id="1073090"/>
    <lineage>
        <taxon>Eukaryota</taxon>
        <taxon>Fungi</taxon>
        <taxon>Dikarya</taxon>
        <taxon>Ascomycota</taxon>
        <taxon>Pezizomycotina</taxon>
        <taxon>Eurotiomycetes</taxon>
        <taxon>Eurotiomycetidae</taxon>
        <taxon>Eurotiales</taxon>
        <taxon>Aspergillaceae</taxon>
        <taxon>Penicilliopsis</taxon>
    </lineage>
</organism>
<feature type="transmembrane region" description="Helical" evidence="1">
    <location>
        <begin position="44"/>
        <end position="61"/>
    </location>
</feature>
<keyword evidence="1" id="KW-0472">Membrane</keyword>
<name>A0A1L9STW4_9EURO</name>
<dbReference type="EMBL" id="KV878336">
    <property type="protein sequence ID" value="OJJ50561.1"/>
    <property type="molecule type" value="Genomic_DNA"/>
</dbReference>
<keyword evidence="1" id="KW-0812">Transmembrane</keyword>
<keyword evidence="1" id="KW-1133">Transmembrane helix</keyword>
<evidence type="ECO:0000256" key="1">
    <source>
        <dbReference type="SAM" id="Phobius"/>
    </source>
</evidence>
<keyword evidence="3" id="KW-1185">Reference proteome</keyword>
<reference evidence="3" key="1">
    <citation type="journal article" date="2017" name="Genome Biol.">
        <title>Comparative genomics reveals high biological diversity and specific adaptations in the industrially and medically important fungal genus Aspergillus.</title>
        <authorList>
            <person name="de Vries R.P."/>
            <person name="Riley R."/>
            <person name="Wiebenga A."/>
            <person name="Aguilar-Osorio G."/>
            <person name="Amillis S."/>
            <person name="Uchima C.A."/>
            <person name="Anderluh G."/>
            <person name="Asadollahi M."/>
            <person name="Askin M."/>
            <person name="Barry K."/>
            <person name="Battaglia E."/>
            <person name="Bayram O."/>
            <person name="Benocci T."/>
            <person name="Braus-Stromeyer S.A."/>
            <person name="Caldana C."/>
            <person name="Canovas D."/>
            <person name="Cerqueira G.C."/>
            <person name="Chen F."/>
            <person name="Chen W."/>
            <person name="Choi C."/>
            <person name="Clum A."/>
            <person name="Dos Santos R.A."/>
            <person name="Damasio A.R."/>
            <person name="Diallinas G."/>
            <person name="Emri T."/>
            <person name="Fekete E."/>
            <person name="Flipphi M."/>
            <person name="Freyberg S."/>
            <person name="Gallo A."/>
            <person name="Gournas C."/>
            <person name="Habgood R."/>
            <person name="Hainaut M."/>
            <person name="Harispe M.L."/>
            <person name="Henrissat B."/>
            <person name="Hilden K.S."/>
            <person name="Hope R."/>
            <person name="Hossain A."/>
            <person name="Karabika E."/>
            <person name="Karaffa L."/>
            <person name="Karanyi Z."/>
            <person name="Krasevec N."/>
            <person name="Kuo A."/>
            <person name="Kusch H."/>
            <person name="LaButti K."/>
            <person name="Lagendijk E.L."/>
            <person name="Lapidus A."/>
            <person name="Levasseur A."/>
            <person name="Lindquist E."/>
            <person name="Lipzen A."/>
            <person name="Logrieco A.F."/>
            <person name="MacCabe A."/>
            <person name="Maekelae M.R."/>
            <person name="Malavazi I."/>
            <person name="Melin P."/>
            <person name="Meyer V."/>
            <person name="Mielnichuk N."/>
            <person name="Miskei M."/>
            <person name="Molnar A.P."/>
            <person name="Mule G."/>
            <person name="Ngan C.Y."/>
            <person name="Orejas M."/>
            <person name="Orosz E."/>
            <person name="Ouedraogo J.P."/>
            <person name="Overkamp K.M."/>
            <person name="Park H.-S."/>
            <person name="Perrone G."/>
            <person name="Piumi F."/>
            <person name="Punt P.J."/>
            <person name="Ram A.F."/>
            <person name="Ramon A."/>
            <person name="Rauscher S."/>
            <person name="Record E."/>
            <person name="Riano-Pachon D.M."/>
            <person name="Robert V."/>
            <person name="Roehrig J."/>
            <person name="Ruller R."/>
            <person name="Salamov A."/>
            <person name="Salih N.S."/>
            <person name="Samson R.A."/>
            <person name="Sandor E."/>
            <person name="Sanguinetti M."/>
            <person name="Schuetze T."/>
            <person name="Sepcic K."/>
            <person name="Shelest E."/>
            <person name="Sherlock G."/>
            <person name="Sophianopoulou V."/>
            <person name="Squina F.M."/>
            <person name="Sun H."/>
            <person name="Susca A."/>
            <person name="Todd R.B."/>
            <person name="Tsang A."/>
            <person name="Unkles S.E."/>
            <person name="van de Wiele N."/>
            <person name="van Rossen-Uffink D."/>
            <person name="Oliveira J.V."/>
            <person name="Vesth T.C."/>
            <person name="Visser J."/>
            <person name="Yu J.-H."/>
            <person name="Zhou M."/>
            <person name="Andersen M.R."/>
            <person name="Archer D.B."/>
            <person name="Baker S.E."/>
            <person name="Benoit I."/>
            <person name="Brakhage A.A."/>
            <person name="Braus G.H."/>
            <person name="Fischer R."/>
            <person name="Frisvad J.C."/>
            <person name="Goldman G.H."/>
            <person name="Houbraken J."/>
            <person name="Oakley B."/>
            <person name="Pocsi I."/>
            <person name="Scazzocchio C."/>
            <person name="Seiboth B."/>
            <person name="vanKuyk P.A."/>
            <person name="Wortman J."/>
            <person name="Dyer P.S."/>
            <person name="Grigoriev I.V."/>
        </authorList>
    </citation>
    <scope>NUCLEOTIDE SEQUENCE [LARGE SCALE GENOMIC DNA]</scope>
    <source>
        <strain evidence="3">CBS 506.65</strain>
    </source>
</reference>
<evidence type="ECO:0000313" key="3">
    <source>
        <dbReference type="Proteomes" id="UP000184188"/>
    </source>
</evidence>